<dbReference type="Proteomes" id="UP000252345">
    <property type="component" value="Unassembled WGS sequence"/>
</dbReference>
<proteinExistence type="predicted"/>
<organism evidence="1 2">
    <name type="scientific">Bifidobacterium xylocopae</name>
    <dbReference type="NCBI Taxonomy" id="2493119"/>
    <lineage>
        <taxon>Bacteria</taxon>
        <taxon>Bacillati</taxon>
        <taxon>Actinomycetota</taxon>
        <taxon>Actinomycetes</taxon>
        <taxon>Bifidobacteriales</taxon>
        <taxon>Bifidobacteriaceae</taxon>
        <taxon>Bifidobacterium</taxon>
    </lineage>
</organism>
<name>A0A366KAG7_9BIFI</name>
<feature type="non-terminal residue" evidence="1">
    <location>
        <position position="1"/>
    </location>
</feature>
<accession>A0A366KAG7</accession>
<keyword evidence="2" id="KW-1185">Reference proteome</keyword>
<evidence type="ECO:0000313" key="1">
    <source>
        <dbReference type="EMBL" id="RBP98735.1"/>
    </source>
</evidence>
<reference evidence="1 2" key="1">
    <citation type="submission" date="2017-10" db="EMBL/GenBank/DDBJ databases">
        <title>Bifidobacterium xylocopum sp. nov. and Bifidobacterium aemilianum sp. nov., from the carpenter bee (Xylocopa violacea) digestive tract.</title>
        <authorList>
            <person name="Alberoni D."/>
            <person name="Baffoni L."/>
            <person name="Di Gioia D."/>
            <person name="Gaggia F."/>
            <person name="Biavati B."/>
        </authorList>
    </citation>
    <scope>NUCLEOTIDE SEQUENCE [LARGE SCALE GENOMIC DNA]</scope>
    <source>
        <strain evidence="1 2">XV2</strain>
    </source>
</reference>
<sequence length="304" mass="32577">DGGFGGNAMSSINAAFAAQGVTMLPNGVGVAQQALTMANTNCVNRFNDAHADQVGQAQCRVVAVGTMTGPNKQFSGLVHHLKSDWLAGWAATVGGHYYSNKGVQYTTNDVFQDQPGTSVNSLAEQYSNDDISIVVIMLNQYEPRSETPPAPPTKDVPAGTNADSMLHDQVITTGTGLGGKRLKFTDSIDPAGQSYAVVAQSVTDTTTGADISGQFDFDAAAPGAHATWKGGDLPQDHNFAWKVTIRTSVPETSRVKDYGEVYWKGTSIEQTRPTPEREFPTWRPNPDKSWILKDPASGRWQAVI</sequence>
<gene>
    <name evidence="1" type="ORF">CRD59_07500</name>
</gene>
<feature type="non-terminal residue" evidence="1">
    <location>
        <position position="304"/>
    </location>
</feature>
<evidence type="ECO:0000313" key="2">
    <source>
        <dbReference type="Proteomes" id="UP000252345"/>
    </source>
</evidence>
<dbReference type="EMBL" id="PDCH01000034">
    <property type="protein sequence ID" value="RBP98735.1"/>
    <property type="molecule type" value="Genomic_DNA"/>
</dbReference>
<comment type="caution">
    <text evidence="1">The sequence shown here is derived from an EMBL/GenBank/DDBJ whole genome shotgun (WGS) entry which is preliminary data.</text>
</comment>
<protein>
    <submittedName>
        <fullName evidence="1">Phage tail protein</fullName>
    </submittedName>
</protein>
<dbReference type="AlphaFoldDB" id="A0A366KAG7"/>